<dbReference type="AlphaFoldDB" id="A0A1J5RSB5"/>
<dbReference type="Pfam" id="PF01177">
    <property type="entry name" value="Asp_Glu_race"/>
    <property type="match status" value="1"/>
</dbReference>
<evidence type="ECO:0000256" key="1">
    <source>
        <dbReference type="ARBA" id="ARBA00001602"/>
    </source>
</evidence>
<dbReference type="NCBIfam" id="TIGR00067">
    <property type="entry name" value="glut_race"/>
    <property type="match status" value="1"/>
</dbReference>
<keyword evidence="5 7" id="KW-0413">Isomerase</keyword>
<organism evidence="7">
    <name type="scientific">mine drainage metagenome</name>
    <dbReference type="NCBI Taxonomy" id="410659"/>
    <lineage>
        <taxon>unclassified sequences</taxon>
        <taxon>metagenomes</taxon>
        <taxon>ecological metagenomes</taxon>
    </lineage>
</organism>
<dbReference type="GO" id="GO:0009252">
    <property type="term" value="P:peptidoglycan biosynthetic process"/>
    <property type="evidence" value="ECO:0007669"/>
    <property type="project" value="UniProtKB-KW"/>
</dbReference>
<reference evidence="7" key="1">
    <citation type="submission" date="2016-10" db="EMBL/GenBank/DDBJ databases">
        <title>Sequence of Gallionella enrichment culture.</title>
        <authorList>
            <person name="Poehlein A."/>
            <person name="Muehling M."/>
            <person name="Daniel R."/>
        </authorList>
    </citation>
    <scope>NUCLEOTIDE SEQUENCE</scope>
</reference>
<dbReference type="GO" id="GO:0008881">
    <property type="term" value="F:glutamate racemase activity"/>
    <property type="evidence" value="ECO:0007669"/>
    <property type="project" value="UniProtKB-EC"/>
</dbReference>
<dbReference type="GO" id="GO:0071555">
    <property type="term" value="P:cell wall organization"/>
    <property type="evidence" value="ECO:0007669"/>
    <property type="project" value="UniProtKB-KW"/>
</dbReference>
<evidence type="ECO:0000256" key="2">
    <source>
        <dbReference type="ARBA" id="ARBA00013090"/>
    </source>
</evidence>
<dbReference type="Gene3D" id="3.40.50.1860">
    <property type="match status" value="2"/>
</dbReference>
<dbReference type="PROSITE" id="PS00924">
    <property type="entry name" value="ASP_GLU_RACEMASE_2"/>
    <property type="match status" value="1"/>
</dbReference>
<dbReference type="PANTHER" id="PTHR21198:SF2">
    <property type="entry name" value="GLUTAMATE RACEMASE"/>
    <property type="match status" value="1"/>
</dbReference>
<sequence>MELIEPTAHDVAAPVSPPKANGRRPIVVYDSGVGGLTVASCISRHLPTHDLVYVADNGWFPYGDKPESDLQRRVLQVIDKVTKAVHPAAIMVACNTASTAIVHRLSRPSLVPLEGVLPPIREALLLSRTGRIALLATPGTLQRAAIRGVLAEFKGRGLIASHGSLELVRAAERKLAGHAVDPQQLARYFDETWLGAAERRLIDVVILGCTHFPHLKDELRVAFPGVHHWVDPAAMAAQSLAKRVHHSPLSRQAQIAPHHRLLLTSSHNGAELADIFAAAGFGGDYGKEEAA</sequence>
<keyword evidence="3" id="KW-0133">Cell shape</keyword>
<evidence type="ECO:0000256" key="5">
    <source>
        <dbReference type="ARBA" id="ARBA00023235"/>
    </source>
</evidence>
<dbReference type="InterPro" id="IPR004391">
    <property type="entry name" value="Glu_race"/>
</dbReference>
<dbReference type="GO" id="GO:0008360">
    <property type="term" value="P:regulation of cell shape"/>
    <property type="evidence" value="ECO:0007669"/>
    <property type="project" value="UniProtKB-KW"/>
</dbReference>
<evidence type="ECO:0000313" key="7">
    <source>
        <dbReference type="EMBL" id="OIQ94964.1"/>
    </source>
</evidence>
<dbReference type="InterPro" id="IPR001920">
    <property type="entry name" value="Asp/Glu_race"/>
</dbReference>
<dbReference type="SUPFAM" id="SSF53681">
    <property type="entry name" value="Aspartate/glutamate racemase"/>
    <property type="match status" value="2"/>
</dbReference>
<name>A0A1J5RSB5_9ZZZZ</name>
<evidence type="ECO:0000256" key="6">
    <source>
        <dbReference type="ARBA" id="ARBA00023316"/>
    </source>
</evidence>
<protein>
    <recommendedName>
        <fullName evidence="2">glutamate racemase</fullName>
        <ecNumber evidence="2">5.1.1.3</ecNumber>
    </recommendedName>
</protein>
<dbReference type="EMBL" id="MLJW01000176">
    <property type="protein sequence ID" value="OIQ94964.1"/>
    <property type="molecule type" value="Genomic_DNA"/>
</dbReference>
<dbReference type="PANTHER" id="PTHR21198">
    <property type="entry name" value="GLUTAMATE RACEMASE"/>
    <property type="match status" value="1"/>
</dbReference>
<evidence type="ECO:0000256" key="3">
    <source>
        <dbReference type="ARBA" id="ARBA00022960"/>
    </source>
</evidence>
<dbReference type="InterPro" id="IPR033134">
    <property type="entry name" value="Asp/Glu_racemase_AS_2"/>
</dbReference>
<dbReference type="HAMAP" id="MF_00258">
    <property type="entry name" value="Glu_racemase"/>
    <property type="match status" value="1"/>
</dbReference>
<gene>
    <name evidence="7" type="primary">murI_7</name>
    <name evidence="7" type="ORF">GALL_230670</name>
</gene>
<comment type="catalytic activity">
    <reaction evidence="1">
        <text>L-glutamate = D-glutamate</text>
        <dbReference type="Rhea" id="RHEA:12813"/>
        <dbReference type="ChEBI" id="CHEBI:29985"/>
        <dbReference type="ChEBI" id="CHEBI:29986"/>
        <dbReference type="EC" id="5.1.1.3"/>
    </reaction>
</comment>
<proteinExistence type="inferred from homology"/>
<keyword evidence="4" id="KW-0573">Peptidoglycan synthesis</keyword>
<accession>A0A1J5RSB5</accession>
<evidence type="ECO:0000256" key="4">
    <source>
        <dbReference type="ARBA" id="ARBA00022984"/>
    </source>
</evidence>
<dbReference type="InterPro" id="IPR015942">
    <property type="entry name" value="Asp/Glu/hydantoin_racemase"/>
</dbReference>
<comment type="caution">
    <text evidence="7">The sequence shown here is derived from an EMBL/GenBank/DDBJ whole genome shotgun (WGS) entry which is preliminary data.</text>
</comment>
<keyword evidence="6" id="KW-0961">Cell wall biogenesis/degradation</keyword>
<dbReference type="EC" id="5.1.1.3" evidence="2"/>